<name>A0A1Q2CPL2_9ACTN</name>
<dbReference type="STRING" id="1332264.BW730_11655"/>
<dbReference type="OrthoDB" id="3734606at2"/>
<evidence type="ECO:0000256" key="1">
    <source>
        <dbReference type="SAM" id="MobiDB-lite"/>
    </source>
</evidence>
<feature type="compositionally biased region" description="Basic and acidic residues" evidence="1">
    <location>
        <begin position="63"/>
        <end position="72"/>
    </location>
</feature>
<keyword evidence="2" id="KW-0812">Transmembrane</keyword>
<sequence>MASWKDGAAYAPVERPDGFATPVADPLPAAEPYRADTPGPMTHPRGFEPLEQPSLAQLGVTTKDTRNPREEFAVASLAITSAPGKESGRDPKEAFSVSTSSPVTGGPPPPTGAPLSMLPPAGSPLSTLPPTGPNPPLPSYVGQYGQPNAPQRPGQPGQWPPPVPYGDPSWRPQQVSEETRRQKSLCWIAATVAGCGVLLSPAAPFLLVVAGGLGIRTRKLTGYLGPITLIVGGAAMLFQLLDGSLGRTNLLLIALSLAASLGFFLGGARAK</sequence>
<feature type="transmembrane region" description="Helical" evidence="2">
    <location>
        <begin position="250"/>
        <end position="268"/>
    </location>
</feature>
<keyword evidence="4" id="KW-1185">Reference proteome</keyword>
<feature type="transmembrane region" description="Helical" evidence="2">
    <location>
        <begin position="220"/>
        <end position="238"/>
    </location>
</feature>
<reference evidence="4" key="1">
    <citation type="submission" date="2017-02" db="EMBL/GenBank/DDBJ databases">
        <title>Tessaracoccus aquaemaris sp. nov., isolated from the intestine of a Korean rockfish, Sebastes schlegelii, in a marine aquaculture pond.</title>
        <authorList>
            <person name="Tak E.J."/>
            <person name="Bae J.-W."/>
        </authorList>
    </citation>
    <scope>NUCLEOTIDE SEQUENCE [LARGE SCALE GENOMIC DNA]</scope>
    <source>
        <strain evidence="4">NSG39</strain>
    </source>
</reference>
<protein>
    <submittedName>
        <fullName evidence="3">Uncharacterized protein</fullName>
    </submittedName>
</protein>
<dbReference type="RefSeq" id="WP_077686376.1">
    <property type="nucleotide sequence ID" value="NZ_CP019606.1"/>
</dbReference>
<organism evidence="3 4">
    <name type="scientific">Tessaracoccus aquimaris</name>
    <dbReference type="NCBI Taxonomy" id="1332264"/>
    <lineage>
        <taxon>Bacteria</taxon>
        <taxon>Bacillati</taxon>
        <taxon>Actinomycetota</taxon>
        <taxon>Actinomycetes</taxon>
        <taxon>Propionibacteriales</taxon>
        <taxon>Propionibacteriaceae</taxon>
        <taxon>Tessaracoccus</taxon>
    </lineage>
</organism>
<dbReference type="Proteomes" id="UP000188145">
    <property type="component" value="Chromosome"/>
</dbReference>
<accession>A0A1Q2CPL2</accession>
<keyword evidence="2" id="KW-1133">Transmembrane helix</keyword>
<evidence type="ECO:0000313" key="3">
    <source>
        <dbReference type="EMBL" id="AQP48043.1"/>
    </source>
</evidence>
<dbReference type="EMBL" id="CP019606">
    <property type="protein sequence ID" value="AQP48043.1"/>
    <property type="molecule type" value="Genomic_DNA"/>
</dbReference>
<evidence type="ECO:0000313" key="4">
    <source>
        <dbReference type="Proteomes" id="UP000188145"/>
    </source>
</evidence>
<proteinExistence type="predicted"/>
<keyword evidence="2" id="KW-0472">Membrane</keyword>
<feature type="transmembrane region" description="Helical" evidence="2">
    <location>
        <begin position="187"/>
        <end position="213"/>
    </location>
</feature>
<dbReference type="KEGG" id="tes:BW730_11655"/>
<feature type="compositionally biased region" description="Low complexity" evidence="1">
    <location>
        <begin position="113"/>
        <end position="129"/>
    </location>
</feature>
<dbReference type="AlphaFoldDB" id="A0A1Q2CPL2"/>
<evidence type="ECO:0000256" key="2">
    <source>
        <dbReference type="SAM" id="Phobius"/>
    </source>
</evidence>
<gene>
    <name evidence="3" type="ORF">BW730_11655</name>
</gene>
<feature type="region of interest" description="Disordered" evidence="1">
    <location>
        <begin position="1"/>
        <end position="177"/>
    </location>
</feature>